<evidence type="ECO:0000256" key="8">
    <source>
        <dbReference type="RuleBase" id="RU368092"/>
    </source>
</evidence>
<dbReference type="EC" id="2.2.1.6" evidence="8"/>
<comment type="subunit">
    <text evidence="4 8">Dimer of large and small chains.</text>
</comment>
<evidence type="ECO:0000256" key="5">
    <source>
        <dbReference type="ARBA" id="ARBA00022605"/>
    </source>
</evidence>
<dbReference type="InterPro" id="IPR027271">
    <property type="entry name" value="Acetolactate_synth/TF_NikR_C"/>
</dbReference>
<organism evidence="10 11">
    <name type="scientific">Aquiluna borgnonia</name>
    <dbReference type="NCBI Taxonomy" id="2499157"/>
    <lineage>
        <taxon>Bacteria</taxon>
        <taxon>Bacillati</taxon>
        <taxon>Actinomycetota</taxon>
        <taxon>Actinomycetes</taxon>
        <taxon>Micrococcales</taxon>
        <taxon>Microbacteriaceae</taxon>
        <taxon>Luna cluster</taxon>
        <taxon>Luna-1 subcluster</taxon>
        <taxon>Aquiluna</taxon>
    </lineage>
</organism>
<evidence type="ECO:0000256" key="1">
    <source>
        <dbReference type="ARBA" id="ARBA00004974"/>
    </source>
</evidence>
<comment type="catalytic activity">
    <reaction evidence="7 8">
        <text>2 pyruvate + H(+) = (2S)-2-acetolactate + CO2</text>
        <dbReference type="Rhea" id="RHEA:25249"/>
        <dbReference type="ChEBI" id="CHEBI:15361"/>
        <dbReference type="ChEBI" id="CHEBI:15378"/>
        <dbReference type="ChEBI" id="CHEBI:16526"/>
        <dbReference type="ChEBI" id="CHEBI:58476"/>
        <dbReference type="EC" id="2.2.1.6"/>
    </reaction>
</comment>
<dbReference type="AlphaFoldDB" id="A0A7D4TKS9"/>
<name>A0A7D4TKS9_9MICO</name>
<dbReference type="NCBIfam" id="TIGR00119">
    <property type="entry name" value="acolac_sm"/>
    <property type="match status" value="1"/>
</dbReference>
<evidence type="ECO:0000256" key="6">
    <source>
        <dbReference type="ARBA" id="ARBA00023304"/>
    </source>
</evidence>
<dbReference type="Gene3D" id="3.30.70.260">
    <property type="match status" value="1"/>
</dbReference>
<dbReference type="FunFam" id="3.30.70.260:FF:000001">
    <property type="entry name" value="Acetolactate synthase, small subunit"/>
    <property type="match status" value="1"/>
</dbReference>
<dbReference type="CDD" id="cd04878">
    <property type="entry name" value="ACT_AHAS"/>
    <property type="match status" value="1"/>
</dbReference>
<dbReference type="UniPathway" id="UPA00049">
    <property type="reaction ID" value="UER00059"/>
</dbReference>
<dbReference type="Gene3D" id="3.30.70.1150">
    <property type="entry name" value="ACT-like. Chain A, domain 2"/>
    <property type="match status" value="1"/>
</dbReference>
<dbReference type="GO" id="GO:1990610">
    <property type="term" value="F:acetolactate synthase regulator activity"/>
    <property type="evidence" value="ECO:0007669"/>
    <property type="project" value="UniProtKB-UniRule"/>
</dbReference>
<dbReference type="PROSITE" id="PS51671">
    <property type="entry name" value="ACT"/>
    <property type="match status" value="1"/>
</dbReference>
<comment type="pathway">
    <text evidence="1 8">Amino-acid biosynthesis; L-isoleucine biosynthesis; L-isoleucine from 2-oxobutanoate: step 1/4.</text>
</comment>
<dbReference type="InterPro" id="IPR019455">
    <property type="entry name" value="Acetolactate_synth_ssu_C"/>
</dbReference>
<dbReference type="GO" id="GO:0005829">
    <property type="term" value="C:cytosol"/>
    <property type="evidence" value="ECO:0007669"/>
    <property type="project" value="TreeGrafter"/>
</dbReference>
<dbReference type="InterPro" id="IPR045865">
    <property type="entry name" value="ACT-like_dom_sf"/>
</dbReference>
<dbReference type="FunFam" id="3.30.70.1150:FF:000001">
    <property type="entry name" value="Acetolactate synthase small subunit"/>
    <property type="match status" value="1"/>
</dbReference>
<dbReference type="EMBL" id="CP054056">
    <property type="protein sequence ID" value="QKJ25572.1"/>
    <property type="molecule type" value="Genomic_DNA"/>
</dbReference>
<feature type="domain" description="ACT" evidence="9">
    <location>
        <begin position="5"/>
        <end position="79"/>
    </location>
</feature>
<sequence length="168" mass="18295">MSQHVLSLLVEDRPGILTRVAALFARRGYNIESLAVGATELEGLSRITAVVNLDGQPLEQVTKQLNKLINLLKIVELEPDTSIARDHMLIKVKTDASTRSQVLEAVTLFRARVIDVSSDSVVIEVTGDSAKCKAFLKVLEPFGIKELVQSGAIAISRGSKSMSEKVLR</sequence>
<proteinExistence type="inferred from homology"/>
<dbReference type="RefSeq" id="WP_173493869.1">
    <property type="nucleotide sequence ID" value="NZ_CP054056.1"/>
</dbReference>
<comment type="function">
    <text evidence="8">Catalyzes the conversion of 2 pyruvate molecules into acetolactate in the first common step of the biosynthetic pathway of the branched-amino acids such as leucine, isoleucine, and valine.</text>
</comment>
<keyword evidence="8 10" id="KW-0808">Transferase</keyword>
<evidence type="ECO:0000256" key="2">
    <source>
        <dbReference type="ARBA" id="ARBA00005025"/>
    </source>
</evidence>
<evidence type="ECO:0000313" key="10">
    <source>
        <dbReference type="EMBL" id="QKJ25572.1"/>
    </source>
</evidence>
<dbReference type="GO" id="GO:0003984">
    <property type="term" value="F:acetolactate synthase activity"/>
    <property type="evidence" value="ECO:0007669"/>
    <property type="project" value="UniProtKB-UniRule"/>
</dbReference>
<dbReference type="InterPro" id="IPR039557">
    <property type="entry name" value="AHAS_ACT"/>
</dbReference>
<evidence type="ECO:0000256" key="7">
    <source>
        <dbReference type="ARBA" id="ARBA00048670"/>
    </source>
</evidence>
<evidence type="ECO:0000259" key="9">
    <source>
        <dbReference type="PROSITE" id="PS51671"/>
    </source>
</evidence>
<evidence type="ECO:0000256" key="3">
    <source>
        <dbReference type="ARBA" id="ARBA00006341"/>
    </source>
</evidence>
<keyword evidence="6 8" id="KW-0100">Branched-chain amino acid biosynthesis</keyword>
<dbReference type="InterPro" id="IPR002912">
    <property type="entry name" value="ACT_dom"/>
</dbReference>
<comment type="pathway">
    <text evidence="2 8">Amino-acid biosynthesis; L-valine biosynthesis; L-valine from pyruvate: step 1/4.</text>
</comment>
<dbReference type="PANTHER" id="PTHR30239:SF0">
    <property type="entry name" value="ACETOLACTATE SYNTHASE SMALL SUBUNIT 1, CHLOROPLASTIC"/>
    <property type="match status" value="1"/>
</dbReference>
<protein>
    <recommendedName>
        <fullName evidence="8">Acetolactate synthase small subunit</fullName>
        <shortName evidence="8">AHAS</shortName>
        <shortName evidence="8">ALS</shortName>
        <ecNumber evidence="8">2.2.1.6</ecNumber>
    </recommendedName>
    <alternativeName>
        <fullName evidence="8">Acetohydroxy-acid synthase small subunit</fullName>
    </alternativeName>
</protein>
<keyword evidence="11" id="KW-1185">Reference proteome</keyword>
<dbReference type="GO" id="GO:0009097">
    <property type="term" value="P:isoleucine biosynthetic process"/>
    <property type="evidence" value="ECO:0007669"/>
    <property type="project" value="UniProtKB-UniRule"/>
</dbReference>
<dbReference type="SUPFAM" id="SSF55021">
    <property type="entry name" value="ACT-like"/>
    <property type="match status" value="2"/>
</dbReference>
<dbReference type="InterPro" id="IPR054480">
    <property type="entry name" value="AHAS_small-like_ACT"/>
</dbReference>
<dbReference type="Pfam" id="PF10369">
    <property type="entry name" value="ALS_ss_C"/>
    <property type="match status" value="1"/>
</dbReference>
<dbReference type="InterPro" id="IPR004789">
    <property type="entry name" value="Acetalactate_synth_ssu"/>
</dbReference>
<dbReference type="PANTHER" id="PTHR30239">
    <property type="entry name" value="ACETOLACTATE SYNTHASE SMALL SUBUNIT"/>
    <property type="match status" value="1"/>
</dbReference>
<keyword evidence="5 8" id="KW-0028">Amino-acid biosynthesis</keyword>
<accession>A0A7D4TKS9</accession>
<reference evidence="10 11" key="1">
    <citation type="submission" date="2020-05" db="EMBL/GenBank/DDBJ databases">
        <title>Aquirufa sp. strain 15G-AUS-rot a new Aquirufa species.</title>
        <authorList>
            <person name="Pitt A."/>
            <person name="Hahn M.W."/>
        </authorList>
    </citation>
    <scope>NUCLEOTIDE SEQUENCE [LARGE SCALE GENOMIC DNA]</scope>
    <source>
        <strain evidence="10 11">15G-AUS-rot</strain>
    </source>
</reference>
<gene>
    <name evidence="10" type="primary">ilvN</name>
    <name evidence="10" type="ORF">HRU87_05205</name>
</gene>
<dbReference type="KEGG" id="aqg:HRU87_05205"/>
<dbReference type="UniPathway" id="UPA00047">
    <property type="reaction ID" value="UER00055"/>
</dbReference>
<evidence type="ECO:0000256" key="4">
    <source>
        <dbReference type="ARBA" id="ARBA00011744"/>
    </source>
</evidence>
<dbReference type="Proteomes" id="UP000501003">
    <property type="component" value="Chromosome"/>
</dbReference>
<evidence type="ECO:0000313" key="11">
    <source>
        <dbReference type="Proteomes" id="UP000501003"/>
    </source>
</evidence>
<comment type="similarity">
    <text evidence="3 8">Belongs to the acetolactate synthase small subunit family.</text>
</comment>
<dbReference type="Pfam" id="PF22629">
    <property type="entry name" value="ACT_AHAS_ss"/>
    <property type="match status" value="1"/>
</dbReference>
<dbReference type="GO" id="GO:0009099">
    <property type="term" value="P:L-valine biosynthetic process"/>
    <property type="evidence" value="ECO:0007669"/>
    <property type="project" value="UniProtKB-UniRule"/>
</dbReference>
<dbReference type="NCBIfam" id="NF008864">
    <property type="entry name" value="PRK11895.1"/>
    <property type="match status" value="1"/>
</dbReference>